<comment type="caution">
    <text evidence="1">The sequence shown here is derived from an EMBL/GenBank/DDBJ whole genome shotgun (WGS) entry which is preliminary data.</text>
</comment>
<accession>A0ABW2A6H4</accession>
<protein>
    <recommendedName>
        <fullName evidence="3">AbrB family transcriptional regulator</fullName>
    </recommendedName>
</protein>
<evidence type="ECO:0000313" key="2">
    <source>
        <dbReference type="Proteomes" id="UP001596422"/>
    </source>
</evidence>
<sequence>MIELTLRPVGDGLGVELPADVIEALGARDGSSIYLINMLNGSYRLARHDDDLIEKMELVDGMMHEEDA</sequence>
<dbReference type="SUPFAM" id="SSF89447">
    <property type="entry name" value="AbrB/MazE/MraZ-like"/>
    <property type="match status" value="1"/>
</dbReference>
<evidence type="ECO:0000313" key="1">
    <source>
        <dbReference type="EMBL" id="MFC6673141.1"/>
    </source>
</evidence>
<reference evidence="2" key="1">
    <citation type="journal article" date="2019" name="Int. J. Syst. Evol. Microbiol.">
        <title>The Global Catalogue of Microorganisms (GCM) 10K type strain sequencing project: providing services to taxonomists for standard genome sequencing and annotation.</title>
        <authorList>
            <consortium name="The Broad Institute Genomics Platform"/>
            <consortium name="The Broad Institute Genome Sequencing Center for Infectious Disease"/>
            <person name="Wu L."/>
            <person name="Ma J."/>
        </authorList>
    </citation>
    <scope>NUCLEOTIDE SEQUENCE [LARGE SCALE GENOMIC DNA]</scope>
    <source>
        <strain evidence="2">NBRC 111756</strain>
    </source>
</reference>
<proteinExistence type="predicted"/>
<gene>
    <name evidence="1" type="ORF">ACFQDL_25935</name>
</gene>
<dbReference type="EMBL" id="JBHSWE010000001">
    <property type="protein sequence ID" value="MFC6673141.1"/>
    <property type="molecule type" value="Genomic_DNA"/>
</dbReference>
<dbReference type="RefSeq" id="WP_379911532.1">
    <property type="nucleotide sequence ID" value="NZ_JBHSWE010000001.1"/>
</dbReference>
<organism evidence="1 2">
    <name type="scientific">Marinobacterium aestuariivivens</name>
    <dbReference type="NCBI Taxonomy" id="1698799"/>
    <lineage>
        <taxon>Bacteria</taxon>
        <taxon>Pseudomonadati</taxon>
        <taxon>Pseudomonadota</taxon>
        <taxon>Gammaproteobacteria</taxon>
        <taxon>Oceanospirillales</taxon>
        <taxon>Oceanospirillaceae</taxon>
        <taxon>Marinobacterium</taxon>
    </lineage>
</organism>
<name>A0ABW2A6H4_9GAMM</name>
<dbReference type="InterPro" id="IPR037914">
    <property type="entry name" value="SpoVT-AbrB_sf"/>
</dbReference>
<dbReference type="Proteomes" id="UP001596422">
    <property type="component" value="Unassembled WGS sequence"/>
</dbReference>
<keyword evidence="2" id="KW-1185">Reference proteome</keyword>
<evidence type="ECO:0008006" key="3">
    <source>
        <dbReference type="Google" id="ProtNLM"/>
    </source>
</evidence>